<organism evidence="3 4">
    <name type="scientific">Ideonella paludis</name>
    <dbReference type="NCBI Taxonomy" id="1233411"/>
    <lineage>
        <taxon>Bacteria</taxon>
        <taxon>Pseudomonadati</taxon>
        <taxon>Pseudomonadota</taxon>
        <taxon>Betaproteobacteria</taxon>
        <taxon>Burkholderiales</taxon>
        <taxon>Sphaerotilaceae</taxon>
        <taxon>Ideonella</taxon>
    </lineage>
</organism>
<gene>
    <name evidence="3" type="ORF">KAK11_03515</name>
</gene>
<evidence type="ECO:0000256" key="1">
    <source>
        <dbReference type="SAM" id="MobiDB-lite"/>
    </source>
</evidence>
<sequence>MGRLISKACGTFSALVLALLGTSVLAHELPQSGKPQDLRVGASPSSLRPKATIASNGSDVTAPVLLRVRLPLEASAQGPLPNIPVRFSVQDEGSGLAWIRFDFTAPNGSNIPTEQDLHGRRSWQGLTAAALSPMAAPGTYTLRLVWIMDLAGNSSVIEGAALDALGVKPVTVTSAPSFDDTAPLFVSGRLLQSKVSKSATVPGTSRPQFLRAEVFATDSGTGLTAGIASSTLFFCKLDQSECVYLNGSVGQRGLSEGSLLLSDNGNSLARASTGDYHLQLVYVRDHAGNITGLVSTRFFGSYDFSTSFPGSVLTITP</sequence>
<feature type="chain" id="PRO_5047094260" evidence="2">
    <location>
        <begin position="27"/>
        <end position="317"/>
    </location>
</feature>
<keyword evidence="4" id="KW-1185">Reference proteome</keyword>
<name>A0ABS5DTA4_9BURK</name>
<reference evidence="3 4" key="1">
    <citation type="submission" date="2021-04" db="EMBL/GenBank/DDBJ databases">
        <title>The genome sequence of type strain Ideonella paludis KCTC 32238.</title>
        <authorList>
            <person name="Liu Y."/>
        </authorList>
    </citation>
    <scope>NUCLEOTIDE SEQUENCE [LARGE SCALE GENOMIC DNA]</scope>
    <source>
        <strain evidence="3 4">KCTC 32238</strain>
    </source>
</reference>
<feature type="region of interest" description="Disordered" evidence="1">
    <location>
        <begin position="31"/>
        <end position="54"/>
    </location>
</feature>
<comment type="caution">
    <text evidence="3">The sequence shown here is derived from an EMBL/GenBank/DDBJ whole genome shotgun (WGS) entry which is preliminary data.</text>
</comment>
<proteinExistence type="predicted"/>
<dbReference type="EMBL" id="JAGQDG010000001">
    <property type="protein sequence ID" value="MBQ0934385.1"/>
    <property type="molecule type" value="Genomic_DNA"/>
</dbReference>
<accession>A0ABS5DTA4</accession>
<evidence type="ECO:0000256" key="2">
    <source>
        <dbReference type="SAM" id="SignalP"/>
    </source>
</evidence>
<evidence type="ECO:0000313" key="3">
    <source>
        <dbReference type="EMBL" id="MBQ0934385.1"/>
    </source>
</evidence>
<feature type="signal peptide" evidence="2">
    <location>
        <begin position="1"/>
        <end position="26"/>
    </location>
</feature>
<dbReference type="Proteomes" id="UP000672097">
    <property type="component" value="Unassembled WGS sequence"/>
</dbReference>
<dbReference type="RefSeq" id="WP_210806186.1">
    <property type="nucleotide sequence ID" value="NZ_JAGQDG010000001.1"/>
</dbReference>
<protein>
    <submittedName>
        <fullName evidence="3">Uncharacterized protein</fullName>
    </submittedName>
</protein>
<keyword evidence="2" id="KW-0732">Signal</keyword>
<evidence type="ECO:0000313" key="4">
    <source>
        <dbReference type="Proteomes" id="UP000672097"/>
    </source>
</evidence>